<evidence type="ECO:0000256" key="6">
    <source>
        <dbReference type="PROSITE-ProRule" id="PRU00169"/>
    </source>
</evidence>
<dbReference type="InterPro" id="IPR001789">
    <property type="entry name" value="Sig_transdc_resp-reg_receiver"/>
</dbReference>
<dbReference type="InterPro" id="IPR011006">
    <property type="entry name" value="CheY-like_superfamily"/>
</dbReference>
<dbReference type="InterPro" id="IPR036388">
    <property type="entry name" value="WH-like_DNA-bd_sf"/>
</dbReference>
<keyword evidence="11" id="KW-1185">Reference proteome</keyword>
<evidence type="ECO:0000259" key="9">
    <source>
        <dbReference type="PROSITE" id="PS51755"/>
    </source>
</evidence>
<evidence type="ECO:0000256" key="1">
    <source>
        <dbReference type="ARBA" id="ARBA00022553"/>
    </source>
</evidence>
<dbReference type="SUPFAM" id="SSF46894">
    <property type="entry name" value="C-terminal effector domain of the bipartite response regulators"/>
    <property type="match status" value="1"/>
</dbReference>
<dbReference type="HOGENOM" id="CLU_000445_30_3_9"/>
<evidence type="ECO:0000256" key="2">
    <source>
        <dbReference type="ARBA" id="ARBA00023012"/>
    </source>
</evidence>
<feature type="modified residue" description="4-aspartylphosphate" evidence="6">
    <location>
        <position position="51"/>
    </location>
</feature>
<dbReference type="PANTHER" id="PTHR48111">
    <property type="entry name" value="REGULATOR OF RPOS"/>
    <property type="match status" value="1"/>
</dbReference>
<keyword evidence="5" id="KW-0804">Transcription</keyword>
<keyword evidence="2" id="KW-0902">Two-component regulatory system</keyword>
<dbReference type="RefSeq" id="WP_021752907.1">
    <property type="nucleotide sequence ID" value="NZ_KI271828.1"/>
</dbReference>
<feature type="domain" description="OmpR/PhoB-type" evidence="9">
    <location>
        <begin position="122"/>
        <end position="217"/>
    </location>
</feature>
<dbReference type="PATRIC" id="fig|1321820.3.peg.1320"/>
<proteinExistence type="predicted"/>
<protein>
    <submittedName>
        <fullName evidence="10">Response regulator receiver domain protein</fullName>
    </submittedName>
</protein>
<dbReference type="GO" id="GO:0005829">
    <property type="term" value="C:cytosol"/>
    <property type="evidence" value="ECO:0007669"/>
    <property type="project" value="TreeGrafter"/>
</dbReference>
<dbReference type="CDD" id="cd17574">
    <property type="entry name" value="REC_OmpR"/>
    <property type="match status" value="1"/>
</dbReference>
<reference evidence="10 11" key="1">
    <citation type="submission" date="2013-08" db="EMBL/GenBank/DDBJ databases">
        <authorList>
            <person name="Weinstock G."/>
            <person name="Sodergren E."/>
            <person name="Wylie T."/>
            <person name="Fulton L."/>
            <person name="Fulton R."/>
            <person name="Fronick C."/>
            <person name="O'Laughlin M."/>
            <person name="Godfrey J."/>
            <person name="Miner T."/>
            <person name="Herter B."/>
            <person name="Appelbaum E."/>
            <person name="Cordes M."/>
            <person name="Lek S."/>
            <person name="Wollam A."/>
            <person name="Pepin K.H."/>
            <person name="Palsikar V.B."/>
            <person name="Mitreva M."/>
            <person name="Wilson R.K."/>
        </authorList>
    </citation>
    <scope>NUCLEOTIDE SEQUENCE [LARGE SCALE GENOMIC DNA]</scope>
    <source>
        <strain evidence="10 11">ATCC 700627</strain>
    </source>
</reference>
<sequence>MNILIIDNEEIILDGIAEFFKEENYNVLLAENGEQGLKLFNSNTVDLIILDLMLPKKHGFEVLKEIRKTSNIPVIILSALNDEQTQLICFDLDADDYVIKPFSLALLEKRVKALLTRHYGIHDTWSYGETIVDFTSYNATNAGRDVDIKPKELDILRLLLRYPNQVLTRRQIIEHAWSDAEGIPLERVIDVYIKNLRKKLVLDCIITVKNVGYKIKL</sequence>
<evidence type="ECO:0000256" key="5">
    <source>
        <dbReference type="ARBA" id="ARBA00023163"/>
    </source>
</evidence>
<dbReference type="Pfam" id="PF00072">
    <property type="entry name" value="Response_reg"/>
    <property type="match status" value="1"/>
</dbReference>
<dbReference type="GO" id="GO:0000976">
    <property type="term" value="F:transcription cis-regulatory region binding"/>
    <property type="evidence" value="ECO:0007669"/>
    <property type="project" value="TreeGrafter"/>
</dbReference>
<dbReference type="Gene3D" id="1.10.10.10">
    <property type="entry name" value="Winged helix-like DNA-binding domain superfamily/Winged helix DNA-binding domain"/>
    <property type="match status" value="1"/>
</dbReference>
<dbReference type="CDD" id="cd00383">
    <property type="entry name" value="trans_reg_C"/>
    <property type="match status" value="1"/>
</dbReference>
<dbReference type="EMBL" id="AWVP01000092">
    <property type="protein sequence ID" value="ERK56407.1"/>
    <property type="molecule type" value="Genomic_DNA"/>
</dbReference>
<evidence type="ECO:0000256" key="4">
    <source>
        <dbReference type="ARBA" id="ARBA00023125"/>
    </source>
</evidence>
<organism evidence="10 11">
    <name type="scientific">Gemella bergeri ATCC 700627</name>
    <dbReference type="NCBI Taxonomy" id="1321820"/>
    <lineage>
        <taxon>Bacteria</taxon>
        <taxon>Bacillati</taxon>
        <taxon>Bacillota</taxon>
        <taxon>Bacilli</taxon>
        <taxon>Bacillales</taxon>
        <taxon>Gemellaceae</taxon>
        <taxon>Gemella</taxon>
    </lineage>
</organism>
<dbReference type="eggNOG" id="COG0745">
    <property type="taxonomic scope" value="Bacteria"/>
</dbReference>
<dbReference type="GO" id="GO:0000156">
    <property type="term" value="F:phosphorelay response regulator activity"/>
    <property type="evidence" value="ECO:0007669"/>
    <property type="project" value="TreeGrafter"/>
</dbReference>
<comment type="caution">
    <text evidence="10">The sequence shown here is derived from an EMBL/GenBank/DDBJ whole genome shotgun (WGS) entry which is preliminary data.</text>
</comment>
<dbReference type="PROSITE" id="PS51755">
    <property type="entry name" value="OMPR_PHOB"/>
    <property type="match status" value="1"/>
</dbReference>
<dbReference type="InterPro" id="IPR016032">
    <property type="entry name" value="Sig_transdc_resp-reg_C-effctor"/>
</dbReference>
<dbReference type="Proteomes" id="UP000016637">
    <property type="component" value="Unassembled WGS sequence"/>
</dbReference>
<dbReference type="GO" id="GO:0032993">
    <property type="term" value="C:protein-DNA complex"/>
    <property type="evidence" value="ECO:0007669"/>
    <property type="project" value="TreeGrafter"/>
</dbReference>
<keyword evidence="4 7" id="KW-0238">DNA-binding</keyword>
<accession>U2S0Q5</accession>
<dbReference type="InterPro" id="IPR001867">
    <property type="entry name" value="OmpR/PhoB-type_DNA-bd"/>
</dbReference>
<evidence type="ECO:0000259" key="8">
    <source>
        <dbReference type="PROSITE" id="PS50110"/>
    </source>
</evidence>
<keyword evidence="3" id="KW-0805">Transcription regulation</keyword>
<evidence type="ECO:0000313" key="10">
    <source>
        <dbReference type="EMBL" id="ERK56407.1"/>
    </source>
</evidence>
<dbReference type="GO" id="GO:0006355">
    <property type="term" value="P:regulation of DNA-templated transcription"/>
    <property type="evidence" value="ECO:0007669"/>
    <property type="project" value="InterPro"/>
</dbReference>
<gene>
    <name evidence="10" type="ORF">HMPREF1983_01368</name>
</gene>
<dbReference type="Gene3D" id="3.40.50.2300">
    <property type="match status" value="1"/>
</dbReference>
<dbReference type="SMART" id="SM00862">
    <property type="entry name" value="Trans_reg_C"/>
    <property type="match status" value="1"/>
</dbReference>
<feature type="DNA-binding region" description="OmpR/PhoB-type" evidence="7">
    <location>
        <begin position="122"/>
        <end position="217"/>
    </location>
</feature>
<dbReference type="PROSITE" id="PS50110">
    <property type="entry name" value="RESPONSE_REGULATORY"/>
    <property type="match status" value="1"/>
</dbReference>
<keyword evidence="1 6" id="KW-0597">Phosphoprotein</keyword>
<dbReference type="PANTHER" id="PTHR48111:SF21">
    <property type="entry name" value="DNA-BINDING DUAL MASTER TRANSCRIPTIONAL REGULATOR RPAA"/>
    <property type="match status" value="1"/>
</dbReference>
<evidence type="ECO:0000256" key="7">
    <source>
        <dbReference type="PROSITE-ProRule" id="PRU01091"/>
    </source>
</evidence>
<dbReference type="SMART" id="SM00448">
    <property type="entry name" value="REC"/>
    <property type="match status" value="1"/>
</dbReference>
<name>U2S0Q5_9BACL</name>
<dbReference type="AlphaFoldDB" id="U2S0Q5"/>
<dbReference type="FunFam" id="3.40.50.2300:FF:000001">
    <property type="entry name" value="DNA-binding response regulator PhoB"/>
    <property type="match status" value="1"/>
</dbReference>
<dbReference type="InterPro" id="IPR039420">
    <property type="entry name" value="WalR-like"/>
</dbReference>
<evidence type="ECO:0000313" key="11">
    <source>
        <dbReference type="Proteomes" id="UP000016637"/>
    </source>
</evidence>
<dbReference type="SUPFAM" id="SSF52172">
    <property type="entry name" value="CheY-like"/>
    <property type="match status" value="1"/>
</dbReference>
<dbReference type="Pfam" id="PF00486">
    <property type="entry name" value="Trans_reg_C"/>
    <property type="match status" value="1"/>
</dbReference>
<evidence type="ECO:0000256" key="3">
    <source>
        <dbReference type="ARBA" id="ARBA00023015"/>
    </source>
</evidence>
<feature type="domain" description="Response regulatory" evidence="8">
    <location>
        <begin position="2"/>
        <end position="115"/>
    </location>
</feature>